<dbReference type="PANTHER" id="PTHR43130">
    <property type="entry name" value="ARAC-FAMILY TRANSCRIPTIONAL REGULATOR"/>
    <property type="match status" value="1"/>
</dbReference>
<dbReference type="InterPro" id="IPR052158">
    <property type="entry name" value="INH-QAR"/>
</dbReference>
<dbReference type="SUPFAM" id="SSF52317">
    <property type="entry name" value="Class I glutamine amidotransferase-like"/>
    <property type="match status" value="1"/>
</dbReference>
<dbReference type="Gene3D" id="3.40.50.880">
    <property type="match status" value="1"/>
</dbReference>
<dbReference type="CDD" id="cd03139">
    <property type="entry name" value="GATase1_PfpI_2"/>
    <property type="match status" value="1"/>
</dbReference>
<dbReference type="Proteomes" id="UP001498398">
    <property type="component" value="Unassembled WGS sequence"/>
</dbReference>
<proteinExistence type="predicted"/>
<feature type="domain" description="DJ-1/PfpI" evidence="1">
    <location>
        <begin position="74"/>
        <end position="183"/>
    </location>
</feature>
<evidence type="ECO:0000313" key="2">
    <source>
        <dbReference type="EMBL" id="KAK7458164.1"/>
    </source>
</evidence>
<comment type="caution">
    <text evidence="2">The sequence shown here is derived from an EMBL/GenBank/DDBJ whole genome shotgun (WGS) entry which is preliminary data.</text>
</comment>
<keyword evidence="3" id="KW-1185">Reference proteome</keyword>
<sequence>MSATTAPPPGPTAKTTYTLAVCLYLQFGTLDYQGPIEILSTFSAHSRENFGSSSTSSPRVLLTGTYKGAMDEGKQYDIIFIPGGSAHPGSVDPSLLEFIKNQYPKAKHILAACTGSWILAGTGLLNGKKATTNKAMFKVVEENTKDLNITWVPKARWVITDDKKIWTSSGVTAGMDLANAYMEYFVGNEFAYEACKLSEYTPRGEDEDEWAAVHGLVV</sequence>
<protein>
    <recommendedName>
        <fullName evidence="1">DJ-1/PfpI domain-containing protein</fullName>
    </recommendedName>
</protein>
<evidence type="ECO:0000313" key="3">
    <source>
        <dbReference type="Proteomes" id="UP001498398"/>
    </source>
</evidence>
<dbReference type="PANTHER" id="PTHR43130:SF15">
    <property type="entry name" value="THIJ_PFPI FAMILY PROTEIN (AFU_ORTHOLOGUE AFUA_5G14240)"/>
    <property type="match status" value="1"/>
</dbReference>
<reference evidence="2 3" key="1">
    <citation type="submission" date="2024-01" db="EMBL/GenBank/DDBJ databases">
        <title>A draft genome for the cacao thread blight pathogen Marasmiellus scandens.</title>
        <authorList>
            <person name="Baruah I.K."/>
            <person name="Leung J."/>
            <person name="Bukari Y."/>
            <person name="Amoako-Attah I."/>
            <person name="Meinhardt L.W."/>
            <person name="Bailey B.A."/>
            <person name="Cohen S.P."/>
        </authorList>
    </citation>
    <scope>NUCLEOTIDE SEQUENCE [LARGE SCALE GENOMIC DNA]</scope>
    <source>
        <strain evidence="2 3">GH-19</strain>
    </source>
</reference>
<organism evidence="2 3">
    <name type="scientific">Marasmiellus scandens</name>
    <dbReference type="NCBI Taxonomy" id="2682957"/>
    <lineage>
        <taxon>Eukaryota</taxon>
        <taxon>Fungi</taxon>
        <taxon>Dikarya</taxon>
        <taxon>Basidiomycota</taxon>
        <taxon>Agaricomycotina</taxon>
        <taxon>Agaricomycetes</taxon>
        <taxon>Agaricomycetidae</taxon>
        <taxon>Agaricales</taxon>
        <taxon>Marasmiineae</taxon>
        <taxon>Omphalotaceae</taxon>
        <taxon>Marasmiellus</taxon>
    </lineage>
</organism>
<name>A0ABR1JDL1_9AGAR</name>
<evidence type="ECO:0000259" key="1">
    <source>
        <dbReference type="Pfam" id="PF01965"/>
    </source>
</evidence>
<accession>A0ABR1JDL1</accession>
<dbReference type="InterPro" id="IPR029062">
    <property type="entry name" value="Class_I_gatase-like"/>
</dbReference>
<dbReference type="InterPro" id="IPR002818">
    <property type="entry name" value="DJ-1/PfpI"/>
</dbReference>
<dbReference type="EMBL" id="JBANRG010000018">
    <property type="protein sequence ID" value="KAK7458164.1"/>
    <property type="molecule type" value="Genomic_DNA"/>
</dbReference>
<gene>
    <name evidence="2" type="ORF">VKT23_010072</name>
</gene>
<dbReference type="Pfam" id="PF01965">
    <property type="entry name" value="DJ-1_PfpI"/>
    <property type="match status" value="1"/>
</dbReference>